<dbReference type="GO" id="GO:0004252">
    <property type="term" value="F:serine-type endopeptidase activity"/>
    <property type="evidence" value="ECO:0007669"/>
    <property type="project" value="InterPro"/>
</dbReference>
<dbReference type="SUPFAM" id="SSF50494">
    <property type="entry name" value="Trypsin-like serine proteases"/>
    <property type="match status" value="1"/>
</dbReference>
<feature type="signal peptide" evidence="4">
    <location>
        <begin position="1"/>
        <end position="23"/>
    </location>
</feature>
<organism evidence="6 7">
    <name type="scientific">Romanomermis culicivorax</name>
    <name type="common">Nematode worm</name>
    <dbReference type="NCBI Taxonomy" id="13658"/>
    <lineage>
        <taxon>Eukaryota</taxon>
        <taxon>Metazoa</taxon>
        <taxon>Ecdysozoa</taxon>
        <taxon>Nematoda</taxon>
        <taxon>Enoplea</taxon>
        <taxon>Dorylaimia</taxon>
        <taxon>Mermithida</taxon>
        <taxon>Mermithoidea</taxon>
        <taxon>Mermithidae</taxon>
        <taxon>Romanomermis</taxon>
    </lineage>
</organism>
<evidence type="ECO:0000259" key="5">
    <source>
        <dbReference type="PROSITE" id="PS50240"/>
    </source>
</evidence>
<sequence>MDRSRCPLKLVTLLLCLLPSISSDRPNDMLGLKEKCGKSDATDYRIFGGTSANKGEFPWAGLFRVKLKNDKDSRCSGVLITDSVFLTAAHCVCRRSSSCYDASKLEVAFGYKNFNRASNKFSILDYKTYKIISDSDVGSAGDFALLKVNISDRYVKKLGLRPICLPDKDYSVEYSKDQAFTAIGWGSMQAYFDFPTKLQKARFTYVNNTECSRLWRSNISNQIICTASDKGQDICQGDSGGPLMIQIESVWFLTGVAMSNGGTCGAEDESPAMFGSVFFFKDWFKSIVAQFNGAG</sequence>
<dbReference type="OMA" id="RIYETND"/>
<keyword evidence="1" id="KW-1015">Disulfide bond</keyword>
<dbReference type="SMART" id="SM00020">
    <property type="entry name" value="Tryp_SPc"/>
    <property type="match status" value="1"/>
</dbReference>
<dbReference type="PANTHER" id="PTHR24256">
    <property type="entry name" value="TRYPTASE-RELATED"/>
    <property type="match status" value="1"/>
</dbReference>
<evidence type="ECO:0000256" key="3">
    <source>
        <dbReference type="RuleBase" id="RU363034"/>
    </source>
</evidence>
<dbReference type="PROSITE" id="PS50240">
    <property type="entry name" value="TRYPSIN_DOM"/>
    <property type="match status" value="1"/>
</dbReference>
<keyword evidence="3" id="KW-0645">Protease</keyword>
<evidence type="ECO:0000313" key="7">
    <source>
        <dbReference type="WBParaSite" id="nRc.2.0.1.t35982-RA"/>
    </source>
</evidence>
<evidence type="ECO:0000256" key="1">
    <source>
        <dbReference type="ARBA" id="ARBA00023157"/>
    </source>
</evidence>
<dbReference type="InterPro" id="IPR001314">
    <property type="entry name" value="Peptidase_S1A"/>
</dbReference>
<dbReference type="Pfam" id="PF00089">
    <property type="entry name" value="Trypsin"/>
    <property type="match status" value="1"/>
</dbReference>
<reference evidence="7" key="1">
    <citation type="submission" date="2022-11" db="UniProtKB">
        <authorList>
            <consortium name="WormBaseParasite"/>
        </authorList>
    </citation>
    <scope>IDENTIFICATION</scope>
</reference>
<name>A0A915KB96_ROMCU</name>
<evidence type="ECO:0000256" key="4">
    <source>
        <dbReference type="SAM" id="SignalP"/>
    </source>
</evidence>
<feature type="domain" description="Peptidase S1" evidence="5">
    <location>
        <begin position="46"/>
        <end position="289"/>
    </location>
</feature>
<feature type="chain" id="PRO_5036719081" evidence="4">
    <location>
        <begin position="24"/>
        <end position="295"/>
    </location>
</feature>
<keyword evidence="4" id="KW-0732">Signal</keyword>
<dbReference type="InterPro" id="IPR018114">
    <property type="entry name" value="TRYPSIN_HIS"/>
</dbReference>
<dbReference type="WBParaSite" id="nRc.2.0.1.t35982-RA">
    <property type="protein sequence ID" value="nRc.2.0.1.t35982-RA"/>
    <property type="gene ID" value="nRc.2.0.1.g35982"/>
</dbReference>
<dbReference type="InterPro" id="IPR001254">
    <property type="entry name" value="Trypsin_dom"/>
</dbReference>
<dbReference type="AlphaFoldDB" id="A0A915KB96"/>
<dbReference type="Gene3D" id="2.40.10.10">
    <property type="entry name" value="Trypsin-like serine proteases"/>
    <property type="match status" value="1"/>
</dbReference>
<dbReference type="PROSITE" id="PS00134">
    <property type="entry name" value="TRYPSIN_HIS"/>
    <property type="match status" value="1"/>
</dbReference>
<keyword evidence="6" id="KW-1185">Reference proteome</keyword>
<dbReference type="PROSITE" id="PS00135">
    <property type="entry name" value="TRYPSIN_SER"/>
    <property type="match status" value="1"/>
</dbReference>
<comment type="similarity">
    <text evidence="2">Belongs to the peptidase S1 family. CLIP subfamily.</text>
</comment>
<dbReference type="InterPro" id="IPR051487">
    <property type="entry name" value="Ser/Thr_Proteases_Immune/Dev"/>
</dbReference>
<keyword evidence="3" id="KW-0720">Serine protease</keyword>
<dbReference type="PRINTS" id="PR00722">
    <property type="entry name" value="CHYMOTRYPSIN"/>
</dbReference>
<dbReference type="Proteomes" id="UP000887565">
    <property type="component" value="Unplaced"/>
</dbReference>
<proteinExistence type="inferred from homology"/>
<keyword evidence="3" id="KW-0378">Hydrolase</keyword>
<protein>
    <submittedName>
        <fullName evidence="7">Peptidase S1 domain-containing protein</fullName>
    </submittedName>
</protein>
<dbReference type="InterPro" id="IPR009003">
    <property type="entry name" value="Peptidase_S1_PA"/>
</dbReference>
<evidence type="ECO:0000313" key="6">
    <source>
        <dbReference type="Proteomes" id="UP000887565"/>
    </source>
</evidence>
<dbReference type="InterPro" id="IPR043504">
    <property type="entry name" value="Peptidase_S1_PA_chymotrypsin"/>
</dbReference>
<evidence type="ECO:0000256" key="2">
    <source>
        <dbReference type="ARBA" id="ARBA00024195"/>
    </source>
</evidence>
<accession>A0A915KB96</accession>
<dbReference type="GO" id="GO:0006508">
    <property type="term" value="P:proteolysis"/>
    <property type="evidence" value="ECO:0007669"/>
    <property type="project" value="UniProtKB-KW"/>
</dbReference>
<dbReference type="CDD" id="cd00190">
    <property type="entry name" value="Tryp_SPc"/>
    <property type="match status" value="1"/>
</dbReference>
<dbReference type="InterPro" id="IPR033116">
    <property type="entry name" value="TRYPSIN_SER"/>
</dbReference>